<feature type="transmembrane region" description="Helical" evidence="6">
    <location>
        <begin position="155"/>
        <end position="175"/>
    </location>
</feature>
<dbReference type="Proteomes" id="UP000243406">
    <property type="component" value="Unassembled WGS sequence"/>
</dbReference>
<name>A0A1T5BN05_9FIRM</name>
<feature type="transmembrane region" description="Helical" evidence="6">
    <location>
        <begin position="491"/>
        <end position="511"/>
    </location>
</feature>
<evidence type="ECO:0000256" key="2">
    <source>
        <dbReference type="ARBA" id="ARBA00022475"/>
    </source>
</evidence>
<evidence type="ECO:0000313" key="8">
    <source>
        <dbReference type="Proteomes" id="UP000243406"/>
    </source>
</evidence>
<feature type="transmembrane region" description="Helical" evidence="6">
    <location>
        <begin position="292"/>
        <end position="310"/>
    </location>
</feature>
<sequence>MSIKKNELKESKSKSMLERSYKVPDTYVIIFFVVLLAAVLTYVVPQGYFETKDVTYMVDGEEKTRTVVDSETFQYVLDDSGQKVTNGVKFFEPYGEVGFSNYMFEGLVKGDKWGSTVGIVAFILVIGGAFGIILKTGAVEAGILSMIKRTKGKEALLIPIIFFLFSLGGAVFGMGEEAIPFAMILVPLLIAMGYDAIVGIMITYVATQIGFATSWMNPFSVAIAQGVAGIPVLSGAGFRIVMWVVFTLVGIGFTWKYASNIKKNPTASVAYESDAFYRNDFKEKDIDVKFNLGHILVLLTILAGTIWVVWGVMENGYYIPEIATQFFVMGLVAGIIGVVFKLNEMGINDIAASFRDGAKDLVGAALVVGMAQGIILVLGGTSSTDGTVLNTILYNTSQMLVGLPTVAAAWVMYVFQSVFNFFVVSGSGQAALTMPLMAPLGDLVGVSRQVSVLAFQLGDGLTNLIVPTSGCLMGVLGVAKLDWGKWAKWQIKFQGILFALATVFVIIAVAIGY</sequence>
<keyword evidence="3 6" id="KW-0812">Transmembrane</keyword>
<gene>
    <name evidence="7" type="ORF">SAMN02745120_1733</name>
</gene>
<keyword evidence="2" id="KW-1003">Cell membrane</keyword>
<keyword evidence="5 6" id="KW-0472">Membrane</keyword>
<feature type="transmembrane region" description="Helical" evidence="6">
    <location>
        <begin position="240"/>
        <end position="258"/>
    </location>
</feature>
<feature type="transmembrane region" description="Helical" evidence="6">
    <location>
        <begin position="322"/>
        <end position="340"/>
    </location>
</feature>
<dbReference type="InterPro" id="IPR018385">
    <property type="entry name" value="C4_dicarb_anaerob_car-like"/>
</dbReference>
<dbReference type="EMBL" id="FUYN01000003">
    <property type="protein sequence ID" value="SKB48497.1"/>
    <property type="molecule type" value="Genomic_DNA"/>
</dbReference>
<evidence type="ECO:0000313" key="7">
    <source>
        <dbReference type="EMBL" id="SKB48497.1"/>
    </source>
</evidence>
<dbReference type="InterPro" id="IPR051679">
    <property type="entry name" value="DASS-Related_Transporters"/>
</dbReference>
<dbReference type="Pfam" id="PF03606">
    <property type="entry name" value="DcuC"/>
    <property type="match status" value="1"/>
</dbReference>
<feature type="transmembrane region" description="Helical" evidence="6">
    <location>
        <begin position="215"/>
        <end position="234"/>
    </location>
</feature>
<keyword evidence="8" id="KW-1185">Reference proteome</keyword>
<dbReference type="NCBIfam" id="NF008611">
    <property type="entry name" value="PRK11588.1"/>
    <property type="match status" value="1"/>
</dbReference>
<evidence type="ECO:0000256" key="3">
    <source>
        <dbReference type="ARBA" id="ARBA00022692"/>
    </source>
</evidence>
<accession>A0A1T5BN05</accession>
<reference evidence="8" key="1">
    <citation type="submission" date="2017-02" db="EMBL/GenBank/DDBJ databases">
        <authorList>
            <person name="Varghese N."/>
            <person name="Submissions S."/>
        </authorList>
    </citation>
    <scope>NUCLEOTIDE SEQUENCE [LARGE SCALE GENOMIC DNA]</scope>
    <source>
        <strain evidence="8">ATCC 35199</strain>
    </source>
</reference>
<feature type="transmembrane region" description="Helical" evidence="6">
    <location>
        <begin position="181"/>
        <end position="203"/>
    </location>
</feature>
<feature type="transmembrane region" description="Helical" evidence="6">
    <location>
        <begin position="361"/>
        <end position="380"/>
    </location>
</feature>
<dbReference type="PANTHER" id="PTHR43652">
    <property type="entry name" value="BASIC AMINO ACID ANTIPORTER YFCC-RELATED"/>
    <property type="match status" value="1"/>
</dbReference>
<dbReference type="RefSeq" id="WP_242951024.1">
    <property type="nucleotide sequence ID" value="NZ_FUYN01000003.1"/>
</dbReference>
<comment type="subcellular location">
    <subcellularLocation>
        <location evidence="1">Cell membrane</location>
        <topology evidence="1">Multi-pass membrane protein</topology>
    </subcellularLocation>
</comment>
<organism evidence="7 8">
    <name type="scientific">Acetoanaerobium noterae</name>
    <dbReference type="NCBI Taxonomy" id="745369"/>
    <lineage>
        <taxon>Bacteria</taxon>
        <taxon>Bacillati</taxon>
        <taxon>Bacillota</taxon>
        <taxon>Clostridia</taxon>
        <taxon>Peptostreptococcales</taxon>
        <taxon>Filifactoraceae</taxon>
        <taxon>Acetoanaerobium</taxon>
    </lineage>
</organism>
<evidence type="ECO:0000256" key="6">
    <source>
        <dbReference type="SAM" id="Phobius"/>
    </source>
</evidence>
<evidence type="ECO:0000256" key="1">
    <source>
        <dbReference type="ARBA" id="ARBA00004651"/>
    </source>
</evidence>
<dbReference type="AlphaFoldDB" id="A0A1T5BN05"/>
<keyword evidence="4 6" id="KW-1133">Transmembrane helix</keyword>
<dbReference type="GO" id="GO:0005886">
    <property type="term" value="C:plasma membrane"/>
    <property type="evidence" value="ECO:0007669"/>
    <property type="project" value="UniProtKB-SubCell"/>
</dbReference>
<feature type="transmembrane region" description="Helical" evidence="6">
    <location>
        <begin position="21"/>
        <end position="44"/>
    </location>
</feature>
<evidence type="ECO:0000256" key="4">
    <source>
        <dbReference type="ARBA" id="ARBA00022989"/>
    </source>
</evidence>
<feature type="transmembrane region" description="Helical" evidence="6">
    <location>
        <begin position="113"/>
        <end position="134"/>
    </location>
</feature>
<protein>
    <submittedName>
        <fullName evidence="7">Uncharacterized membrane protein YfcC, ion transporter superfamily</fullName>
    </submittedName>
</protein>
<dbReference type="PANTHER" id="PTHR43652:SF2">
    <property type="entry name" value="BASIC AMINO ACID ANTIPORTER YFCC-RELATED"/>
    <property type="match status" value="1"/>
</dbReference>
<evidence type="ECO:0000256" key="5">
    <source>
        <dbReference type="ARBA" id="ARBA00023136"/>
    </source>
</evidence>
<proteinExistence type="predicted"/>